<dbReference type="AlphaFoldDB" id="A0A9P0CHM6"/>
<proteinExistence type="predicted"/>
<dbReference type="Proteomes" id="UP001153636">
    <property type="component" value="Chromosome 1"/>
</dbReference>
<accession>A0A9P0CHM6</accession>
<sequence length="135" mass="15904">MEEVMNKLEQDEKEKKVEQTKRKLVNICSKKTEDDNFKQMEISKTKKQKPKKNTDSSDSVARLIHLTNDDSDDDMLPLSSFVQPKPVNWKEVKWEEIKTDVFLLVKFVEEARKATIYKYVCVVKKKDEDHEIAIV</sequence>
<keyword evidence="3" id="KW-1185">Reference proteome</keyword>
<gene>
    <name evidence="2" type="ORF">PSYICH_LOCUS165</name>
</gene>
<protein>
    <submittedName>
        <fullName evidence="2">Uncharacterized protein</fullName>
    </submittedName>
</protein>
<organism evidence="2 3">
    <name type="scientific">Psylliodes chrysocephalus</name>
    <dbReference type="NCBI Taxonomy" id="3402493"/>
    <lineage>
        <taxon>Eukaryota</taxon>
        <taxon>Metazoa</taxon>
        <taxon>Ecdysozoa</taxon>
        <taxon>Arthropoda</taxon>
        <taxon>Hexapoda</taxon>
        <taxon>Insecta</taxon>
        <taxon>Pterygota</taxon>
        <taxon>Neoptera</taxon>
        <taxon>Endopterygota</taxon>
        <taxon>Coleoptera</taxon>
        <taxon>Polyphaga</taxon>
        <taxon>Cucujiformia</taxon>
        <taxon>Chrysomeloidea</taxon>
        <taxon>Chrysomelidae</taxon>
        <taxon>Galerucinae</taxon>
        <taxon>Alticini</taxon>
        <taxon>Psylliodes</taxon>
    </lineage>
</organism>
<name>A0A9P0CHM6_9CUCU</name>
<dbReference type="EMBL" id="OV651813">
    <property type="protein sequence ID" value="CAH1099510.1"/>
    <property type="molecule type" value="Genomic_DNA"/>
</dbReference>
<feature type="region of interest" description="Disordered" evidence="1">
    <location>
        <begin position="38"/>
        <end position="62"/>
    </location>
</feature>
<evidence type="ECO:0000313" key="3">
    <source>
        <dbReference type="Proteomes" id="UP001153636"/>
    </source>
</evidence>
<reference evidence="2" key="1">
    <citation type="submission" date="2022-01" db="EMBL/GenBank/DDBJ databases">
        <authorList>
            <person name="King R."/>
        </authorList>
    </citation>
    <scope>NUCLEOTIDE SEQUENCE</scope>
</reference>
<evidence type="ECO:0000256" key="1">
    <source>
        <dbReference type="SAM" id="MobiDB-lite"/>
    </source>
</evidence>
<feature type="region of interest" description="Disordered" evidence="1">
    <location>
        <begin position="1"/>
        <end position="21"/>
    </location>
</feature>
<evidence type="ECO:0000313" key="2">
    <source>
        <dbReference type="EMBL" id="CAH1099510.1"/>
    </source>
</evidence>